<comment type="subcellular location">
    <subcellularLocation>
        <location evidence="4">Cell inner membrane</location>
        <topology evidence="4">Single-pass membrane protein</topology>
        <orientation evidence="4">Cytoplasmic side</orientation>
    </subcellularLocation>
</comment>
<name>A0ABU1WJT1_9BURK</name>
<feature type="topological domain" description="Cytoplasmic" evidence="4">
    <location>
        <begin position="24"/>
        <end position="381"/>
    </location>
</feature>
<dbReference type="InterPro" id="IPR019734">
    <property type="entry name" value="TPR_rpt"/>
</dbReference>
<keyword evidence="4" id="KW-0812">Transmembrane</keyword>
<dbReference type="NCBIfam" id="NF008755">
    <property type="entry name" value="PRK11788.1-3"/>
    <property type="match status" value="1"/>
</dbReference>
<dbReference type="PANTHER" id="PTHR45586:SF1">
    <property type="entry name" value="LIPOPOLYSACCHARIDE ASSEMBLY PROTEIN B"/>
    <property type="match status" value="1"/>
</dbReference>
<keyword evidence="4" id="KW-1003">Cell membrane</keyword>
<organism evidence="6 7">
    <name type="scientific">Hydrogenophaga palleronii</name>
    <dbReference type="NCBI Taxonomy" id="65655"/>
    <lineage>
        <taxon>Bacteria</taxon>
        <taxon>Pseudomonadati</taxon>
        <taxon>Pseudomonadota</taxon>
        <taxon>Betaproteobacteria</taxon>
        <taxon>Burkholderiales</taxon>
        <taxon>Comamonadaceae</taxon>
        <taxon>Hydrogenophaga</taxon>
    </lineage>
</organism>
<keyword evidence="7" id="KW-1185">Reference proteome</keyword>
<dbReference type="InterPro" id="IPR051012">
    <property type="entry name" value="CellSynth/LPSAsmb/PSIAsmb"/>
</dbReference>
<dbReference type="InterPro" id="IPR041166">
    <property type="entry name" value="Rubredoxin_2"/>
</dbReference>
<keyword evidence="4" id="KW-0472">Membrane</keyword>
<feature type="binding site" evidence="4">
    <location>
        <position position="367"/>
    </location>
    <ligand>
        <name>Fe cation</name>
        <dbReference type="ChEBI" id="CHEBI:24875"/>
    </ligand>
</feature>
<keyword evidence="1 4" id="KW-0479">Metal-binding</keyword>
<evidence type="ECO:0000256" key="4">
    <source>
        <dbReference type="HAMAP-Rule" id="MF_00994"/>
    </source>
</evidence>
<dbReference type="Gene3D" id="1.25.40.10">
    <property type="entry name" value="Tetratricopeptide repeat domain"/>
    <property type="match status" value="2"/>
</dbReference>
<sequence length="381" mass="42705">MDFDFTWLLWGLPLAFALGWIASRLDLRQWRIEGRQAPKAYFRGLNHLLNEQQDQAIDAFIEAVQGDPDTAELHFALGNLFRRRGDYDRAVRVHEHLLSRADIGRKERDRAQHALALDFLKAGLLDRAETALHRLEGSAYEAEALLALLSIYERSRDWPQAKVIAEKLETAEQGSFSNRLAHYLCEEAEQAVRTGDTEKALKLLNDAVARAPQLARGWLALSSLKSQAGQPDAAFNALRELQKQAPSAMPLAARSLADLARQTGRLDEARQLLTISDQRAPSIDVTEALASLCEDREIARTQYLTHLGRESSLVLAAQWLAGEQFSNPAAQAPVQTALAQASMPLKRYRCAACGFEAQQHFWHCPGCQTWDSYPARRVEEL</sequence>
<evidence type="ECO:0000313" key="6">
    <source>
        <dbReference type="EMBL" id="MDR7149222.1"/>
    </source>
</evidence>
<reference evidence="6 7" key="1">
    <citation type="submission" date="2023-07" db="EMBL/GenBank/DDBJ databases">
        <title>Sorghum-associated microbial communities from plants grown in Nebraska, USA.</title>
        <authorList>
            <person name="Schachtman D."/>
        </authorList>
    </citation>
    <scope>NUCLEOTIDE SEQUENCE [LARGE SCALE GENOMIC DNA]</scope>
    <source>
        <strain evidence="6 7">4249</strain>
    </source>
</reference>
<dbReference type="Proteomes" id="UP001265700">
    <property type="component" value="Unassembled WGS sequence"/>
</dbReference>
<accession>A0ABU1WJT1</accession>
<evidence type="ECO:0000313" key="7">
    <source>
        <dbReference type="Proteomes" id="UP001265700"/>
    </source>
</evidence>
<feature type="domain" description="LapB rubredoxin metal binding" evidence="5">
    <location>
        <begin position="348"/>
        <end position="372"/>
    </location>
</feature>
<feature type="binding site" evidence="4">
    <location>
        <position position="353"/>
    </location>
    <ligand>
        <name>Fe cation</name>
        <dbReference type="ChEBI" id="CHEBI:24875"/>
    </ligand>
</feature>
<dbReference type="EMBL" id="JAVDWU010000002">
    <property type="protein sequence ID" value="MDR7149222.1"/>
    <property type="molecule type" value="Genomic_DNA"/>
</dbReference>
<dbReference type="HAMAP" id="MF_00994">
    <property type="entry name" value="LPS_assembly_LapB"/>
    <property type="match status" value="1"/>
</dbReference>
<proteinExistence type="inferred from homology"/>
<evidence type="ECO:0000256" key="1">
    <source>
        <dbReference type="ARBA" id="ARBA00022723"/>
    </source>
</evidence>
<dbReference type="RefSeq" id="WP_310312846.1">
    <property type="nucleotide sequence ID" value="NZ_JAVDWU010000002.1"/>
</dbReference>
<keyword evidence="4" id="KW-1133">Transmembrane helix</keyword>
<dbReference type="Pfam" id="PF13176">
    <property type="entry name" value="TPR_7"/>
    <property type="match status" value="1"/>
</dbReference>
<keyword evidence="3 4" id="KW-0802">TPR repeat</keyword>
<protein>
    <recommendedName>
        <fullName evidence="4">Lipopolysaccharide assembly protein B</fullName>
    </recommendedName>
</protein>
<keyword evidence="4" id="KW-0408">Iron</keyword>
<dbReference type="SUPFAM" id="SSF48452">
    <property type="entry name" value="TPR-like"/>
    <property type="match status" value="1"/>
</dbReference>
<feature type="binding site" evidence="4">
    <location>
        <position position="350"/>
    </location>
    <ligand>
        <name>Fe cation</name>
        <dbReference type="ChEBI" id="CHEBI:24875"/>
    </ligand>
</feature>
<dbReference type="PANTHER" id="PTHR45586">
    <property type="entry name" value="TPR REPEAT-CONTAINING PROTEIN PA4667"/>
    <property type="match status" value="1"/>
</dbReference>
<gene>
    <name evidence="4" type="primary">lapB</name>
    <name evidence="6" type="ORF">J2W49_001171</name>
</gene>
<keyword evidence="4" id="KW-0997">Cell inner membrane</keyword>
<comment type="similarity">
    <text evidence="4">Belongs to the LapB family.</text>
</comment>
<comment type="caution">
    <text evidence="6">The sequence shown here is derived from an EMBL/GenBank/DDBJ whole genome shotgun (WGS) entry which is preliminary data.</text>
</comment>
<dbReference type="SMART" id="SM00028">
    <property type="entry name" value="TPR"/>
    <property type="match status" value="4"/>
</dbReference>
<keyword evidence="2 4" id="KW-0677">Repeat</keyword>
<dbReference type="Pfam" id="PF18073">
    <property type="entry name" value="Zn_ribbon_LapB"/>
    <property type="match status" value="1"/>
</dbReference>
<comment type="function">
    <text evidence="4">Modulates cellular lipopolysaccharide (LPS) levels by regulating LpxC, which is involved in lipid A biosynthesis. May act by modulating the proteolytic activity of FtsH towards LpxC. May also coordinate assembly of proteins involved in LPS synthesis at the plasma membrane.</text>
</comment>
<dbReference type="InterPro" id="IPR011990">
    <property type="entry name" value="TPR-like_helical_dom_sf"/>
</dbReference>
<evidence type="ECO:0000256" key="2">
    <source>
        <dbReference type="ARBA" id="ARBA00022737"/>
    </source>
</evidence>
<dbReference type="Pfam" id="PF13432">
    <property type="entry name" value="TPR_16"/>
    <property type="match status" value="1"/>
</dbReference>
<feature type="binding site" evidence="4">
    <location>
        <position position="364"/>
    </location>
    <ligand>
        <name>Fe cation</name>
        <dbReference type="ChEBI" id="CHEBI:24875"/>
    </ligand>
</feature>
<dbReference type="InterPro" id="IPR030865">
    <property type="entry name" value="LapB"/>
</dbReference>
<evidence type="ECO:0000256" key="3">
    <source>
        <dbReference type="ARBA" id="ARBA00022803"/>
    </source>
</evidence>
<evidence type="ECO:0000259" key="5">
    <source>
        <dbReference type="Pfam" id="PF18073"/>
    </source>
</evidence>